<feature type="transmembrane region" description="Helical" evidence="7">
    <location>
        <begin position="366"/>
        <end position="384"/>
    </location>
</feature>
<dbReference type="InterPro" id="IPR011701">
    <property type="entry name" value="MFS"/>
</dbReference>
<feature type="transmembrane region" description="Helical" evidence="7">
    <location>
        <begin position="473"/>
        <end position="493"/>
    </location>
</feature>
<dbReference type="InterPro" id="IPR050930">
    <property type="entry name" value="MFS_Vesicular_Transporter"/>
</dbReference>
<evidence type="ECO:0000256" key="6">
    <source>
        <dbReference type="SAM" id="MobiDB-lite"/>
    </source>
</evidence>
<dbReference type="Pfam" id="PF07690">
    <property type="entry name" value="MFS_1"/>
    <property type="match status" value="1"/>
</dbReference>
<keyword evidence="5 7" id="KW-0472">Membrane</keyword>
<protein>
    <recommendedName>
        <fullName evidence="10">Major facilitator superfamily (MFS) profile domain-containing protein</fullName>
    </recommendedName>
</protein>
<dbReference type="Gene3D" id="1.20.1250.20">
    <property type="entry name" value="MFS general substrate transporter like domains"/>
    <property type="match status" value="1"/>
</dbReference>
<dbReference type="SUPFAM" id="SSF103473">
    <property type="entry name" value="MFS general substrate transporter"/>
    <property type="match status" value="1"/>
</dbReference>
<dbReference type="PANTHER" id="PTHR23506:SF23">
    <property type="entry name" value="GH10249P"/>
    <property type="match status" value="1"/>
</dbReference>
<evidence type="ECO:0000256" key="2">
    <source>
        <dbReference type="ARBA" id="ARBA00022448"/>
    </source>
</evidence>
<dbReference type="EMBL" id="BNJQ01000002">
    <property type="protein sequence ID" value="GHP02090.1"/>
    <property type="molecule type" value="Genomic_DNA"/>
</dbReference>
<name>A0A830H7T0_9CHLO</name>
<organism evidence="8 9">
    <name type="scientific">Pycnococcus provasolii</name>
    <dbReference type="NCBI Taxonomy" id="41880"/>
    <lineage>
        <taxon>Eukaryota</taxon>
        <taxon>Viridiplantae</taxon>
        <taxon>Chlorophyta</taxon>
        <taxon>Pseudoscourfieldiophyceae</taxon>
        <taxon>Pseudoscourfieldiales</taxon>
        <taxon>Pycnococcaceae</taxon>
        <taxon>Pycnococcus</taxon>
    </lineage>
</organism>
<dbReference type="Proteomes" id="UP000660262">
    <property type="component" value="Unassembled WGS sequence"/>
</dbReference>
<keyword evidence="4 7" id="KW-1133">Transmembrane helix</keyword>
<evidence type="ECO:0000256" key="7">
    <source>
        <dbReference type="SAM" id="Phobius"/>
    </source>
</evidence>
<evidence type="ECO:0000313" key="9">
    <source>
        <dbReference type="Proteomes" id="UP000660262"/>
    </source>
</evidence>
<comment type="caution">
    <text evidence="8">The sequence shown here is derived from an EMBL/GenBank/DDBJ whole genome shotgun (WGS) entry which is preliminary data.</text>
</comment>
<feature type="region of interest" description="Disordered" evidence="6">
    <location>
        <begin position="1"/>
        <end position="20"/>
    </location>
</feature>
<feature type="compositionally biased region" description="Low complexity" evidence="6">
    <location>
        <begin position="1"/>
        <end position="10"/>
    </location>
</feature>
<dbReference type="PANTHER" id="PTHR23506">
    <property type="entry name" value="GH10249P"/>
    <property type="match status" value="1"/>
</dbReference>
<keyword evidence="3 7" id="KW-0812">Transmembrane</keyword>
<keyword evidence="2" id="KW-0813">Transport</keyword>
<evidence type="ECO:0000256" key="4">
    <source>
        <dbReference type="ARBA" id="ARBA00022989"/>
    </source>
</evidence>
<evidence type="ECO:0000256" key="5">
    <source>
        <dbReference type="ARBA" id="ARBA00023136"/>
    </source>
</evidence>
<keyword evidence="9" id="KW-1185">Reference proteome</keyword>
<sequence>MPSDDASADAADIRVPTSHQHTGEHRLRSYVLPVLLPTFLTFMASGMLVPVLPLYAAAALKLPPHAVGNVVGTRGVGGIFFAVPAGLLASFASTPESSSSFIPRGDRTAMCMGVLATAVCYALTAAYARGVETLTISRFAAGGSYMIWQVGQQAYVKRTCPNEHRGTVLSTVGLVARSGQFVGPIVGGELLHTFGISDGTVAAFTLAAALTLPLTPLTLMFAHKRAECTQLPSTPYATTTTTTTTATPKSAFLAKLATVARWPYDAARRVLDGVPKRRLAFSALACALVMTVRASREYVIPILAHQGFAKMPAREVGIVVAFSSLLDLMCSPLSGRIMDAKRWSKAAAGATAITPRDRALGRARSGMASMMLFVVGLSVMSLPVPSSRRIAACVLLYAGGALAGIANGLSSGLVMTLGTDLAPADATRTGSFLGVWRLLSDLGVFIGPLLTGAVGTAVLAHDGSGGEEAAACASGYAGAAMAACACGAFMLLAGVPYGEVTTTTTTTSELVPLVRANESGAAASS</sequence>
<dbReference type="InterPro" id="IPR036259">
    <property type="entry name" value="MFS_trans_sf"/>
</dbReference>
<gene>
    <name evidence="8" type="ORF">PPROV_000084600</name>
</gene>
<evidence type="ECO:0000313" key="8">
    <source>
        <dbReference type="EMBL" id="GHP02090.1"/>
    </source>
</evidence>
<feature type="transmembrane region" description="Helical" evidence="7">
    <location>
        <begin position="30"/>
        <end position="56"/>
    </location>
</feature>
<evidence type="ECO:0000256" key="1">
    <source>
        <dbReference type="ARBA" id="ARBA00004141"/>
    </source>
</evidence>
<reference evidence="8" key="1">
    <citation type="submission" date="2020-10" db="EMBL/GenBank/DDBJ databases">
        <title>Unveiling of a novel bifunctional photoreceptor, Dualchrome1, isolated from a cosmopolitan green alga.</title>
        <authorList>
            <person name="Suzuki S."/>
            <person name="Kawachi M."/>
        </authorList>
    </citation>
    <scope>NUCLEOTIDE SEQUENCE</scope>
    <source>
        <strain evidence="8">NIES 2893</strain>
    </source>
</reference>
<dbReference type="GO" id="GO:0022857">
    <property type="term" value="F:transmembrane transporter activity"/>
    <property type="evidence" value="ECO:0007669"/>
    <property type="project" value="InterPro"/>
</dbReference>
<feature type="transmembrane region" description="Helical" evidence="7">
    <location>
        <begin position="396"/>
        <end position="417"/>
    </location>
</feature>
<feature type="transmembrane region" description="Helical" evidence="7">
    <location>
        <begin position="438"/>
        <end position="461"/>
    </location>
</feature>
<proteinExistence type="predicted"/>
<feature type="transmembrane region" description="Helical" evidence="7">
    <location>
        <begin position="107"/>
        <end position="128"/>
    </location>
</feature>
<dbReference type="GO" id="GO:0016020">
    <property type="term" value="C:membrane"/>
    <property type="evidence" value="ECO:0007669"/>
    <property type="project" value="UniProtKB-SubCell"/>
</dbReference>
<feature type="transmembrane region" description="Helical" evidence="7">
    <location>
        <begin position="76"/>
        <end position="95"/>
    </location>
</feature>
<evidence type="ECO:0000256" key="3">
    <source>
        <dbReference type="ARBA" id="ARBA00022692"/>
    </source>
</evidence>
<dbReference type="AlphaFoldDB" id="A0A830H7T0"/>
<evidence type="ECO:0008006" key="10">
    <source>
        <dbReference type="Google" id="ProtNLM"/>
    </source>
</evidence>
<accession>A0A830H7T0</accession>
<comment type="subcellular location">
    <subcellularLocation>
        <location evidence="1">Membrane</location>
        <topology evidence="1">Multi-pass membrane protein</topology>
    </subcellularLocation>
</comment>